<dbReference type="PANTHER" id="PTHR21659">
    <property type="entry name" value="HYDROPHOBIC PROTEIN RCI2 LOW TEMPERATURE AND SALT RESPONSIVE PROTEIN LTI6 -RELATED"/>
    <property type="match status" value="1"/>
</dbReference>
<dbReference type="AlphaFoldDB" id="A0AAD6BV29"/>
<reference evidence="8" key="1">
    <citation type="submission" date="2022-12" db="EMBL/GenBank/DDBJ databases">
        <authorList>
            <person name="Petersen C."/>
        </authorList>
    </citation>
    <scope>NUCLEOTIDE SEQUENCE</scope>
    <source>
        <strain evidence="8">IBT 16125</strain>
    </source>
</reference>
<evidence type="ECO:0000256" key="4">
    <source>
        <dbReference type="ARBA" id="ARBA00022989"/>
    </source>
</evidence>
<dbReference type="Proteomes" id="UP001213681">
    <property type="component" value="Unassembled WGS sequence"/>
</dbReference>
<keyword evidence="5 7" id="KW-0472">Membrane</keyword>
<feature type="region of interest" description="Disordered" evidence="6">
    <location>
        <begin position="95"/>
        <end position="163"/>
    </location>
</feature>
<comment type="subcellular location">
    <subcellularLocation>
        <location evidence="1">Membrane</location>
    </subcellularLocation>
</comment>
<protein>
    <recommendedName>
        <fullName evidence="10">Stress response RCI peptide</fullName>
    </recommendedName>
</protein>
<gene>
    <name evidence="8" type="ORF">N7458_012014</name>
</gene>
<comment type="similarity">
    <text evidence="2">Belongs to the UPF0057 (PMP3) family.</text>
</comment>
<name>A0AAD6BV29_9EURO</name>
<evidence type="ECO:0000256" key="5">
    <source>
        <dbReference type="ARBA" id="ARBA00023136"/>
    </source>
</evidence>
<dbReference type="RefSeq" id="XP_056760150.1">
    <property type="nucleotide sequence ID" value="XM_056915396.1"/>
</dbReference>
<keyword evidence="4 7" id="KW-1133">Transmembrane helix</keyword>
<feature type="transmembrane region" description="Helical" evidence="7">
    <location>
        <begin position="32"/>
        <end position="53"/>
    </location>
</feature>
<evidence type="ECO:0000256" key="3">
    <source>
        <dbReference type="ARBA" id="ARBA00022692"/>
    </source>
</evidence>
<keyword evidence="3 7" id="KW-0812">Transmembrane</keyword>
<dbReference type="GeneID" id="81605639"/>
<accession>A0AAD6BV29</accession>
<proteinExistence type="inferred from homology"/>
<keyword evidence="9" id="KW-1185">Reference proteome</keyword>
<dbReference type="InterPro" id="IPR000612">
    <property type="entry name" value="PMP3"/>
</dbReference>
<comment type="caution">
    <text evidence="8">The sequence shown here is derived from an EMBL/GenBank/DDBJ whole genome shotgun (WGS) entry which is preliminary data.</text>
</comment>
<sequence length="163" mass="17733">MCSSDIFLAVLAVFFPPIAVWIKAGICTADSIINIALCLLGYIPGLIHAWYIIMKYPDPDPDYDDVAYEPISGGSSQRRDLENGRVTYYYVSHQPLQHPSQRPSYGTVNQQGQQGNDPSNAPKPSDHSQHGAGAGSGEGRSEARPPPTYAEAVRGDNKIQSQD</sequence>
<evidence type="ECO:0000313" key="8">
    <source>
        <dbReference type="EMBL" id="KAJ5432858.1"/>
    </source>
</evidence>
<reference evidence="8" key="2">
    <citation type="journal article" date="2023" name="IMA Fungus">
        <title>Comparative genomic study of the Penicillium genus elucidates a diverse pangenome and 15 lateral gene transfer events.</title>
        <authorList>
            <person name="Petersen C."/>
            <person name="Sorensen T."/>
            <person name="Nielsen M.R."/>
            <person name="Sondergaard T.E."/>
            <person name="Sorensen J.L."/>
            <person name="Fitzpatrick D.A."/>
            <person name="Frisvad J.C."/>
            <person name="Nielsen K.L."/>
        </authorList>
    </citation>
    <scope>NUCLEOTIDE SEQUENCE</scope>
    <source>
        <strain evidence="8">IBT 16125</strain>
    </source>
</reference>
<dbReference type="Pfam" id="PF01679">
    <property type="entry name" value="Pmp3"/>
    <property type="match status" value="1"/>
</dbReference>
<dbReference type="PROSITE" id="PS01309">
    <property type="entry name" value="UPF0057"/>
    <property type="match status" value="1"/>
</dbReference>
<evidence type="ECO:0000313" key="9">
    <source>
        <dbReference type="Proteomes" id="UP001213681"/>
    </source>
</evidence>
<dbReference type="GO" id="GO:0016020">
    <property type="term" value="C:membrane"/>
    <property type="evidence" value="ECO:0007669"/>
    <property type="project" value="UniProtKB-SubCell"/>
</dbReference>
<evidence type="ECO:0000256" key="2">
    <source>
        <dbReference type="ARBA" id="ARBA00009530"/>
    </source>
</evidence>
<evidence type="ECO:0000256" key="1">
    <source>
        <dbReference type="ARBA" id="ARBA00004370"/>
    </source>
</evidence>
<organism evidence="8 9">
    <name type="scientific">Penicillium daleae</name>
    <dbReference type="NCBI Taxonomy" id="63821"/>
    <lineage>
        <taxon>Eukaryota</taxon>
        <taxon>Fungi</taxon>
        <taxon>Dikarya</taxon>
        <taxon>Ascomycota</taxon>
        <taxon>Pezizomycotina</taxon>
        <taxon>Eurotiomycetes</taxon>
        <taxon>Eurotiomycetidae</taxon>
        <taxon>Eurotiales</taxon>
        <taxon>Aspergillaceae</taxon>
        <taxon>Penicillium</taxon>
    </lineage>
</organism>
<feature type="compositionally biased region" description="Polar residues" evidence="6">
    <location>
        <begin position="95"/>
        <end position="119"/>
    </location>
</feature>
<evidence type="ECO:0008006" key="10">
    <source>
        <dbReference type="Google" id="ProtNLM"/>
    </source>
</evidence>
<dbReference type="EMBL" id="JAPVEA010000009">
    <property type="protein sequence ID" value="KAJ5432858.1"/>
    <property type="molecule type" value="Genomic_DNA"/>
</dbReference>
<evidence type="ECO:0000256" key="7">
    <source>
        <dbReference type="SAM" id="Phobius"/>
    </source>
</evidence>
<dbReference type="PANTHER" id="PTHR21659:SF57">
    <property type="entry name" value="PLASMA MEMBRANE PROTEOLIPID 31"/>
    <property type="match status" value="1"/>
</dbReference>
<evidence type="ECO:0000256" key="6">
    <source>
        <dbReference type="SAM" id="MobiDB-lite"/>
    </source>
</evidence>
<feature type="transmembrane region" description="Helical" evidence="7">
    <location>
        <begin position="7"/>
        <end position="26"/>
    </location>
</feature>